<evidence type="ECO:0000256" key="5">
    <source>
        <dbReference type="ARBA" id="ARBA00023237"/>
    </source>
</evidence>
<dbReference type="Gene3D" id="2.40.160.180">
    <property type="entry name" value="Carbohydrate-selective porin OprB"/>
    <property type="match status" value="1"/>
</dbReference>
<comment type="similarity">
    <text evidence="6">Belongs to the Omp25/RopB family.</text>
</comment>
<sequence length="732" mass="79218">MRRPRSSPKSSVAAPRHGAPTSAAARLSFVVALSFAFCALHGNAARCEDRPPVFSWVGMYMGTSLGGAVPLHAGERLQAASGFGAPAFDLYPSGVTRPGVTVGVQVGYNWQRGPFVWGFETDLSLLDGRRGPTGAYLTSPAYPAPPVFTLSSNSSANFFASIRGRVGYAWDRSLFYLTGGVAAGGARGPATLTLGAGGPDAIFYAPWSQSSRMKYAIGAGFEYAFADNWSARAEYLFLNQSLNTQVFDNGAGYSYASRMRNENHLLRFGLNYHFGAKSEILGELHYGQHAHDGQNSGNGGNASDPDAPERYSVHAQTTNVVQAYPRFRALYDGPNSFPSGGKANVGSTTNLFLGLRLWDGGAVYLNPEIDAGYGLANSVGAASYVNAAVAKVGRAAPYMRFQRYFLRQIIGLNEDGERERDPDQGSRSEVLESTQNQISGKVDKNRIVVTLGKFAVGDVFDDNVYAHDPTTGFLNFAFNTMGAFDYAADAWGYTYGLAAEWKQDWWTARGGVFQLSTTPNSFDIEPQLFRQFMGVAEFEARYDLFEQPGAIKFLVYGDNGYLSKIDDVIRYAYLAGDFPPRVDTARGRAVKTGGGINVKQQVAPHLGFFLRASMADGRYETVDYTDIDRSVAFGFVAGGALWGCDDDEIGVAGAFSGLHGSRVRYFELGGTSVYIGDGALSYAGEKNMEAYYKIGFGKNIDATFDYQLLVNPAHNSARGPVNVFGLRLRAAF</sequence>
<evidence type="ECO:0000256" key="4">
    <source>
        <dbReference type="ARBA" id="ARBA00023136"/>
    </source>
</evidence>
<keyword evidence="4" id="KW-0472">Membrane</keyword>
<evidence type="ECO:0000256" key="6">
    <source>
        <dbReference type="ARBA" id="ARBA00038306"/>
    </source>
</evidence>
<feature type="region of interest" description="Disordered" evidence="8">
    <location>
        <begin position="416"/>
        <end position="436"/>
    </location>
</feature>
<comment type="subcellular location">
    <subcellularLocation>
        <location evidence="1">Cell outer membrane</location>
    </subcellularLocation>
</comment>
<protein>
    <submittedName>
        <fullName evidence="10">Porin</fullName>
    </submittedName>
</protein>
<dbReference type="InterPro" id="IPR011250">
    <property type="entry name" value="OMP/PagP_B-barrel"/>
</dbReference>
<keyword evidence="3" id="KW-0732">Signal</keyword>
<dbReference type="AlphaFoldDB" id="A0A3G8M0K7"/>
<dbReference type="GO" id="GO:0008643">
    <property type="term" value="P:carbohydrate transport"/>
    <property type="evidence" value="ECO:0007669"/>
    <property type="project" value="InterPro"/>
</dbReference>
<name>A0A3G8M0K7_9HYPH</name>
<evidence type="ECO:0000313" key="10">
    <source>
        <dbReference type="EMBL" id="AZG75431.1"/>
    </source>
</evidence>
<evidence type="ECO:0000256" key="2">
    <source>
        <dbReference type="ARBA" id="ARBA00008769"/>
    </source>
</evidence>
<accession>A0A3G8M0K7</accession>
<dbReference type="GO" id="GO:0009279">
    <property type="term" value="C:cell outer membrane"/>
    <property type="evidence" value="ECO:0007669"/>
    <property type="project" value="UniProtKB-SubCell"/>
</dbReference>
<dbReference type="SUPFAM" id="SSF56925">
    <property type="entry name" value="OMPA-like"/>
    <property type="match status" value="1"/>
</dbReference>
<dbReference type="GO" id="GO:0015288">
    <property type="term" value="F:porin activity"/>
    <property type="evidence" value="ECO:0007669"/>
    <property type="project" value="InterPro"/>
</dbReference>
<evidence type="ECO:0000259" key="9">
    <source>
        <dbReference type="Pfam" id="PF13505"/>
    </source>
</evidence>
<gene>
    <name evidence="10" type="ORF">EHO51_00960</name>
</gene>
<evidence type="ECO:0000256" key="1">
    <source>
        <dbReference type="ARBA" id="ARBA00004442"/>
    </source>
</evidence>
<dbReference type="EMBL" id="CP034086">
    <property type="protein sequence ID" value="AZG75431.1"/>
    <property type="molecule type" value="Genomic_DNA"/>
</dbReference>
<feature type="domain" description="Outer membrane protein beta-barrel" evidence="9">
    <location>
        <begin position="55"/>
        <end position="274"/>
    </location>
</feature>
<evidence type="ECO:0000313" key="11">
    <source>
        <dbReference type="Proteomes" id="UP000273982"/>
    </source>
</evidence>
<reference evidence="10 11" key="1">
    <citation type="submission" date="2018-11" db="EMBL/GenBank/DDBJ databases">
        <title>Genome squencing of methanotrophic bacteria isolated from alkaline groundwater in Korea.</title>
        <authorList>
            <person name="Nguyen L.N."/>
        </authorList>
    </citation>
    <scope>NUCLEOTIDE SEQUENCE [LARGE SCALE GENOMIC DNA]</scope>
    <source>
        <strain evidence="10 11">GW6</strain>
    </source>
</reference>
<evidence type="ECO:0000256" key="8">
    <source>
        <dbReference type="SAM" id="MobiDB-lite"/>
    </source>
</evidence>
<dbReference type="Proteomes" id="UP000273982">
    <property type="component" value="Chromosome"/>
</dbReference>
<keyword evidence="5" id="KW-0998">Cell outer membrane</keyword>
<feature type="region of interest" description="Disordered" evidence="8">
    <location>
        <begin position="288"/>
        <end position="309"/>
    </location>
</feature>
<feature type="compositionally biased region" description="Basic and acidic residues" evidence="8">
    <location>
        <begin position="416"/>
        <end position="430"/>
    </location>
</feature>
<dbReference type="Gene3D" id="2.40.160.20">
    <property type="match status" value="1"/>
</dbReference>
<comment type="similarity">
    <text evidence="2 7">Belongs to the OprB family.</text>
</comment>
<dbReference type="Pfam" id="PF04966">
    <property type="entry name" value="OprB"/>
    <property type="match status" value="1"/>
</dbReference>
<organism evidence="10 11">
    <name type="scientific">Methylocystis rosea</name>
    <dbReference type="NCBI Taxonomy" id="173366"/>
    <lineage>
        <taxon>Bacteria</taxon>
        <taxon>Pseudomonadati</taxon>
        <taxon>Pseudomonadota</taxon>
        <taxon>Alphaproteobacteria</taxon>
        <taxon>Hyphomicrobiales</taxon>
        <taxon>Methylocystaceae</taxon>
        <taxon>Methylocystis</taxon>
    </lineage>
</organism>
<dbReference type="KEGG" id="mros:EHO51_00960"/>
<evidence type="ECO:0000256" key="3">
    <source>
        <dbReference type="ARBA" id="ARBA00022729"/>
    </source>
</evidence>
<dbReference type="InterPro" id="IPR051692">
    <property type="entry name" value="OMP-like"/>
</dbReference>
<dbReference type="InterPro" id="IPR027385">
    <property type="entry name" value="Beta-barrel_OMP"/>
</dbReference>
<dbReference type="Pfam" id="PF13505">
    <property type="entry name" value="OMP_b-brl"/>
    <property type="match status" value="1"/>
</dbReference>
<proteinExistence type="inferred from homology"/>
<dbReference type="InterPro" id="IPR038673">
    <property type="entry name" value="OprB_sf"/>
</dbReference>
<dbReference type="InterPro" id="IPR007049">
    <property type="entry name" value="Carb-sel_porin_OprB"/>
</dbReference>
<dbReference type="PANTHER" id="PTHR34001">
    <property type="entry name" value="BLL7405 PROTEIN"/>
    <property type="match status" value="1"/>
</dbReference>
<evidence type="ECO:0000256" key="7">
    <source>
        <dbReference type="RuleBase" id="RU363072"/>
    </source>
</evidence>
<dbReference type="PANTHER" id="PTHR34001:SF3">
    <property type="entry name" value="BLL7405 PROTEIN"/>
    <property type="match status" value="1"/>
</dbReference>